<dbReference type="Proteomes" id="UP001318860">
    <property type="component" value="Unassembled WGS sequence"/>
</dbReference>
<dbReference type="EMBL" id="JABTTQ020002957">
    <property type="protein sequence ID" value="KAK6120954.1"/>
    <property type="molecule type" value="Genomic_DNA"/>
</dbReference>
<accession>A0ABR0UEJ2</accession>
<evidence type="ECO:0000313" key="3">
    <source>
        <dbReference type="Proteomes" id="UP001318860"/>
    </source>
</evidence>
<sequence>MVTKGGLWWEKMREGYIDSVFHGGDGNVIRWSRCRCLMILHLLILLGFCNGIDSKEMAGEIPNHDHNSHANIHIEQVHSHMHHQKDPSTIVFFLLEDLKQGNTIPIYFPNRELSDSFSHLLSKQDANSIPFTSQEIQNILQIFSFPQDSPQAIAIKDTLEECERKPITGETKICATSYESMLDFLESIFGSKIQTKYFSTTHLTKSNNNALLQKYTIMGIHEISAPKIVACHTMPYPYAVFYCHYQESQSKVYKVLLSGENGDRVEAIAVCHMDTSHWGRNHVSFKVLGIEPGSSPVCHFFQ</sequence>
<reference evidence="2 3" key="1">
    <citation type="journal article" date="2021" name="Comput. Struct. Biotechnol. J.">
        <title>De novo genome assembly of the potent medicinal plant Rehmannia glutinosa using nanopore technology.</title>
        <authorList>
            <person name="Ma L."/>
            <person name="Dong C."/>
            <person name="Song C."/>
            <person name="Wang X."/>
            <person name="Zheng X."/>
            <person name="Niu Y."/>
            <person name="Chen S."/>
            <person name="Feng W."/>
        </authorList>
    </citation>
    <scope>NUCLEOTIDE SEQUENCE [LARGE SCALE GENOMIC DNA]</scope>
    <source>
        <strain evidence="2">DH-2019</strain>
    </source>
</reference>
<dbReference type="SMART" id="SM01045">
    <property type="entry name" value="BURP"/>
    <property type="match status" value="1"/>
</dbReference>
<gene>
    <name evidence="2" type="ORF">DH2020_045302</name>
</gene>
<dbReference type="InterPro" id="IPR004873">
    <property type="entry name" value="BURP_dom"/>
</dbReference>
<dbReference type="Pfam" id="PF03181">
    <property type="entry name" value="BURP"/>
    <property type="match status" value="1"/>
</dbReference>
<dbReference type="PROSITE" id="PS51277">
    <property type="entry name" value="BURP"/>
    <property type="match status" value="1"/>
</dbReference>
<evidence type="ECO:0000313" key="2">
    <source>
        <dbReference type="EMBL" id="KAK6120954.1"/>
    </source>
</evidence>
<feature type="domain" description="BURP" evidence="1">
    <location>
        <begin position="92"/>
        <end position="302"/>
    </location>
</feature>
<dbReference type="PANTHER" id="PTHR31236">
    <property type="entry name" value="BURP DOMAIN PROTEIN USPL1-LIKE"/>
    <property type="match status" value="1"/>
</dbReference>
<evidence type="ECO:0000259" key="1">
    <source>
        <dbReference type="PROSITE" id="PS51277"/>
    </source>
</evidence>
<protein>
    <recommendedName>
        <fullName evidence="1">BURP domain-containing protein</fullName>
    </recommendedName>
</protein>
<comment type="caution">
    <text evidence="2">The sequence shown here is derived from an EMBL/GenBank/DDBJ whole genome shotgun (WGS) entry which is preliminary data.</text>
</comment>
<keyword evidence="3" id="KW-1185">Reference proteome</keyword>
<dbReference type="PANTHER" id="PTHR31236:SF32">
    <property type="entry name" value="BURP DOMAIN PROTEIN USPL1-LIKE"/>
    <property type="match status" value="1"/>
</dbReference>
<organism evidence="2 3">
    <name type="scientific">Rehmannia glutinosa</name>
    <name type="common">Chinese foxglove</name>
    <dbReference type="NCBI Taxonomy" id="99300"/>
    <lineage>
        <taxon>Eukaryota</taxon>
        <taxon>Viridiplantae</taxon>
        <taxon>Streptophyta</taxon>
        <taxon>Embryophyta</taxon>
        <taxon>Tracheophyta</taxon>
        <taxon>Spermatophyta</taxon>
        <taxon>Magnoliopsida</taxon>
        <taxon>eudicotyledons</taxon>
        <taxon>Gunneridae</taxon>
        <taxon>Pentapetalae</taxon>
        <taxon>asterids</taxon>
        <taxon>lamiids</taxon>
        <taxon>Lamiales</taxon>
        <taxon>Orobanchaceae</taxon>
        <taxon>Rehmannieae</taxon>
        <taxon>Rehmannia</taxon>
    </lineage>
</organism>
<name>A0ABR0UEJ2_REHGL</name>
<proteinExistence type="predicted"/>
<dbReference type="InterPro" id="IPR044816">
    <property type="entry name" value="BURP"/>
</dbReference>